<protein>
    <submittedName>
        <fullName evidence="2">Molybdopterin-guanine dinucleotide biosynthesis protein MobB</fullName>
    </submittedName>
</protein>
<dbReference type="EMBL" id="BDGJ01000042">
    <property type="protein sequence ID" value="GAW92034.1"/>
    <property type="molecule type" value="Genomic_DNA"/>
</dbReference>
<dbReference type="InterPro" id="IPR004435">
    <property type="entry name" value="MobB_dom"/>
</dbReference>
<dbReference type="Gene3D" id="3.40.50.300">
    <property type="entry name" value="P-loop containing nucleotide triphosphate hydrolases"/>
    <property type="match status" value="1"/>
</dbReference>
<accession>A0A1Z5HR92</accession>
<dbReference type="Pfam" id="PF03205">
    <property type="entry name" value="MobB"/>
    <property type="match status" value="1"/>
</dbReference>
<dbReference type="AlphaFoldDB" id="A0A1Z5HR92"/>
<dbReference type="InterPro" id="IPR027417">
    <property type="entry name" value="P-loop_NTPase"/>
</dbReference>
<evidence type="ECO:0000313" key="3">
    <source>
        <dbReference type="Proteomes" id="UP000197032"/>
    </source>
</evidence>
<dbReference type="SUPFAM" id="SSF52540">
    <property type="entry name" value="P-loop containing nucleoside triphosphate hydrolases"/>
    <property type="match status" value="1"/>
</dbReference>
<proteinExistence type="predicted"/>
<dbReference type="GO" id="GO:0005525">
    <property type="term" value="F:GTP binding"/>
    <property type="evidence" value="ECO:0007669"/>
    <property type="project" value="InterPro"/>
</dbReference>
<evidence type="ECO:0000259" key="1">
    <source>
        <dbReference type="Pfam" id="PF03205"/>
    </source>
</evidence>
<dbReference type="InterPro" id="IPR052539">
    <property type="entry name" value="MGD_biosynthesis_adapter"/>
</dbReference>
<dbReference type="Proteomes" id="UP000197032">
    <property type="component" value="Unassembled WGS sequence"/>
</dbReference>
<organism evidence="2 3">
    <name type="scientific">Calderihabitans maritimus</name>
    <dbReference type="NCBI Taxonomy" id="1246530"/>
    <lineage>
        <taxon>Bacteria</taxon>
        <taxon>Bacillati</taxon>
        <taxon>Bacillota</taxon>
        <taxon>Clostridia</taxon>
        <taxon>Neomoorellales</taxon>
        <taxon>Calderihabitantaceae</taxon>
        <taxon>Calderihabitans</taxon>
    </lineage>
</organism>
<gene>
    <name evidence="2" type="ORF">KKC1_11940</name>
</gene>
<feature type="domain" description="Molybdopterin-guanine dinucleotide biosynthesis protein B (MobB)" evidence="1">
    <location>
        <begin position="2"/>
        <end position="122"/>
    </location>
</feature>
<keyword evidence="3" id="KW-1185">Reference proteome</keyword>
<dbReference type="PANTHER" id="PTHR40072:SF1">
    <property type="entry name" value="MOLYBDOPTERIN-GUANINE DINUCLEOTIDE BIOSYNTHESIS ADAPTER PROTEIN"/>
    <property type="match status" value="1"/>
</dbReference>
<comment type="caution">
    <text evidence="2">The sequence shown here is derived from an EMBL/GenBank/DDBJ whole genome shotgun (WGS) entry which is preliminary data.</text>
</comment>
<dbReference type="GO" id="GO:0006777">
    <property type="term" value="P:Mo-molybdopterin cofactor biosynthetic process"/>
    <property type="evidence" value="ECO:0007669"/>
    <property type="project" value="InterPro"/>
</dbReference>
<dbReference type="PANTHER" id="PTHR40072">
    <property type="entry name" value="MOLYBDOPTERIN-GUANINE DINUCLEOTIDE BIOSYNTHESIS ADAPTER PROTEIN-RELATED"/>
    <property type="match status" value="1"/>
</dbReference>
<dbReference type="CDD" id="cd03116">
    <property type="entry name" value="MobB"/>
    <property type="match status" value="1"/>
</dbReference>
<name>A0A1Z5HR92_9FIRM</name>
<sequence length="152" mass="16963">MGKTTLLEKLIPELKRRGYRVATIKHDAHNFDIDHPGKDTWRHAQAGADVVVISSPVKFAMIAKVEEERSLDELVTMLPPVDIVLTEGYKRGNKPKIEVFRAARGEKELLCRPEELLAIASDVSFDIGVPVYGLDDVAGLADLIEEKFLKKV</sequence>
<dbReference type="NCBIfam" id="TIGR00176">
    <property type="entry name" value="mobB"/>
    <property type="match status" value="1"/>
</dbReference>
<evidence type="ECO:0000313" key="2">
    <source>
        <dbReference type="EMBL" id="GAW92034.1"/>
    </source>
</evidence>
<reference evidence="3" key="1">
    <citation type="journal article" date="2017" name="Appl. Environ. Microbiol.">
        <title>Genomic analysis of Calderihabitans maritimus KKC1, a thermophilic hydrogenogenic carboxydotrophic bacterium isolated from marine sediment.</title>
        <authorList>
            <person name="Omae K."/>
            <person name="Yoneda Y."/>
            <person name="Fukuyama Y."/>
            <person name="Yoshida T."/>
            <person name="Sako Y."/>
        </authorList>
    </citation>
    <scope>NUCLEOTIDE SEQUENCE [LARGE SCALE GENOMIC DNA]</scope>
    <source>
        <strain evidence="3">KKC1</strain>
    </source>
</reference>